<protein>
    <submittedName>
        <fullName evidence="1">Uncharacterized protein</fullName>
    </submittedName>
</protein>
<comment type="caution">
    <text evidence="1">The sequence shown here is derived from an EMBL/GenBank/DDBJ whole genome shotgun (WGS) entry which is preliminary data.</text>
</comment>
<sequence length="73" mass="8479">MRPSEKQETGLLALKQFQTACLIEYPYKYGRLNILISDGLKRLQNLHLWRISSLCTARKLACLHDMSALFVRL</sequence>
<dbReference type="EMBL" id="RPFL01000002">
    <property type="protein sequence ID" value="RPD90480.1"/>
    <property type="molecule type" value="Genomic_DNA"/>
</dbReference>
<evidence type="ECO:0000313" key="1">
    <source>
        <dbReference type="EMBL" id="RPD90480.1"/>
    </source>
</evidence>
<dbReference type="KEGG" id="nwx:CGZ65_06100"/>
<evidence type="ECO:0000313" key="2">
    <source>
        <dbReference type="Proteomes" id="UP000272412"/>
    </source>
</evidence>
<keyword evidence="2" id="KW-1185">Reference proteome</keyword>
<dbReference type="Proteomes" id="UP000272412">
    <property type="component" value="Unassembled WGS sequence"/>
</dbReference>
<dbReference type="AlphaFoldDB" id="A0A3N4NEC1"/>
<proteinExistence type="predicted"/>
<gene>
    <name evidence="1" type="ORF">EGK74_01655</name>
</gene>
<name>A0A3N4NEC1_9NEIS</name>
<organism evidence="1 2">
    <name type="scientific">Neisseria weixii</name>
    <dbReference type="NCBI Taxonomy" id="1853276"/>
    <lineage>
        <taxon>Bacteria</taxon>
        <taxon>Pseudomonadati</taxon>
        <taxon>Pseudomonadota</taxon>
        <taxon>Betaproteobacteria</taxon>
        <taxon>Neisseriales</taxon>
        <taxon>Neisseriaceae</taxon>
        <taxon>Neisseria</taxon>
    </lineage>
</organism>
<accession>A0A3N4NEC1</accession>
<reference evidence="1 2" key="1">
    <citation type="submission" date="2018-11" db="EMBL/GenBank/DDBJ databases">
        <title>Neisseria weixii sp. nov. isolated from the rectal contents of plateau pika (Ochotona cruzoniae).</title>
        <authorList>
            <person name="Zhang G."/>
        </authorList>
    </citation>
    <scope>NUCLEOTIDE SEQUENCE [LARGE SCALE GENOMIC DNA]</scope>
    <source>
        <strain evidence="1 2">10009</strain>
    </source>
</reference>